<evidence type="ECO:0000313" key="6">
    <source>
        <dbReference type="Proteomes" id="UP000887578"/>
    </source>
</evidence>
<protein>
    <recommendedName>
        <fullName evidence="1">glutathione transferase</fullName>
        <ecNumber evidence="1">2.5.1.18</ecNumber>
    </recommendedName>
</protein>
<dbReference type="InterPro" id="IPR040079">
    <property type="entry name" value="Glutathione_S-Trfase"/>
</dbReference>
<reference evidence="7" key="1">
    <citation type="submission" date="2022-11" db="UniProtKB">
        <authorList>
            <consortium name="WormBaseParasite"/>
        </authorList>
    </citation>
    <scope>IDENTIFICATION</scope>
</reference>
<dbReference type="WBParaSite" id="PDA_v2.g30937.t1">
    <property type="protein sequence ID" value="PDA_v2.g30937.t1"/>
    <property type="gene ID" value="PDA_v2.g30937"/>
</dbReference>
<proteinExistence type="inferred from homology"/>
<evidence type="ECO:0000256" key="2">
    <source>
        <dbReference type="ARBA" id="ARBA00022679"/>
    </source>
</evidence>
<dbReference type="InterPro" id="IPR036249">
    <property type="entry name" value="Thioredoxin-like_sf"/>
</dbReference>
<dbReference type="PANTHER" id="PTHR11571:SF224">
    <property type="entry name" value="HEMATOPOIETIC PROSTAGLANDIN D SYNTHASE"/>
    <property type="match status" value="1"/>
</dbReference>
<dbReference type="AlphaFoldDB" id="A0A914QTR3"/>
<evidence type="ECO:0000259" key="5">
    <source>
        <dbReference type="PROSITE" id="PS50404"/>
    </source>
</evidence>
<comment type="catalytic activity">
    <reaction evidence="4">
        <text>RX + glutathione = an S-substituted glutathione + a halide anion + H(+)</text>
        <dbReference type="Rhea" id="RHEA:16437"/>
        <dbReference type="ChEBI" id="CHEBI:15378"/>
        <dbReference type="ChEBI" id="CHEBI:16042"/>
        <dbReference type="ChEBI" id="CHEBI:17792"/>
        <dbReference type="ChEBI" id="CHEBI:57925"/>
        <dbReference type="ChEBI" id="CHEBI:90779"/>
        <dbReference type="EC" id="2.5.1.18"/>
    </reaction>
</comment>
<dbReference type="EC" id="2.5.1.18" evidence="1"/>
<evidence type="ECO:0000256" key="3">
    <source>
        <dbReference type="ARBA" id="ARBA00038317"/>
    </source>
</evidence>
<dbReference type="CDD" id="cd03039">
    <property type="entry name" value="GST_N_Sigma_like"/>
    <property type="match status" value="1"/>
</dbReference>
<dbReference type="InterPro" id="IPR004045">
    <property type="entry name" value="Glutathione_S-Trfase_N"/>
</dbReference>
<sequence>MPIKLQYLGIRYLAEPARLILNYANEPFEDCRYSQENWEPIKASSPYNTVPILTVDGEQIAQSMAIYHYLARRFGLAGKGEIEIAKVEAIGEYFREMMNKILPYLLFLVGKNPGGTKVTVKILL</sequence>
<dbReference type="Gene3D" id="1.20.1050.10">
    <property type="match status" value="1"/>
</dbReference>
<dbReference type="Proteomes" id="UP000887578">
    <property type="component" value="Unplaced"/>
</dbReference>
<dbReference type="Pfam" id="PF02798">
    <property type="entry name" value="GST_N"/>
    <property type="match status" value="1"/>
</dbReference>
<organism evidence="6 7">
    <name type="scientific">Panagrolaimus davidi</name>
    <dbReference type="NCBI Taxonomy" id="227884"/>
    <lineage>
        <taxon>Eukaryota</taxon>
        <taxon>Metazoa</taxon>
        <taxon>Ecdysozoa</taxon>
        <taxon>Nematoda</taxon>
        <taxon>Chromadorea</taxon>
        <taxon>Rhabditida</taxon>
        <taxon>Tylenchina</taxon>
        <taxon>Panagrolaimomorpha</taxon>
        <taxon>Panagrolaimoidea</taxon>
        <taxon>Panagrolaimidae</taxon>
        <taxon>Panagrolaimus</taxon>
    </lineage>
</organism>
<evidence type="ECO:0000256" key="1">
    <source>
        <dbReference type="ARBA" id="ARBA00012452"/>
    </source>
</evidence>
<accession>A0A914QTR3</accession>
<dbReference type="PROSITE" id="PS50404">
    <property type="entry name" value="GST_NTER"/>
    <property type="match status" value="1"/>
</dbReference>
<dbReference type="PANTHER" id="PTHR11571">
    <property type="entry name" value="GLUTATHIONE S-TRANSFERASE"/>
    <property type="match status" value="1"/>
</dbReference>
<keyword evidence="6" id="KW-1185">Reference proteome</keyword>
<dbReference type="SFLD" id="SFLDS00019">
    <property type="entry name" value="Glutathione_Transferase_(cytos"/>
    <property type="match status" value="1"/>
</dbReference>
<evidence type="ECO:0000313" key="7">
    <source>
        <dbReference type="WBParaSite" id="PDA_v2.g30937.t1"/>
    </source>
</evidence>
<name>A0A914QTR3_9BILA</name>
<dbReference type="InterPro" id="IPR050213">
    <property type="entry name" value="GST_superfamily"/>
</dbReference>
<dbReference type="SUPFAM" id="SSF52833">
    <property type="entry name" value="Thioredoxin-like"/>
    <property type="match status" value="1"/>
</dbReference>
<dbReference type="GO" id="GO:0006749">
    <property type="term" value="P:glutathione metabolic process"/>
    <property type="evidence" value="ECO:0007669"/>
    <property type="project" value="TreeGrafter"/>
</dbReference>
<comment type="similarity">
    <text evidence="3">Belongs to the GST superfamily. Sigma family.</text>
</comment>
<evidence type="ECO:0000256" key="4">
    <source>
        <dbReference type="ARBA" id="ARBA00047960"/>
    </source>
</evidence>
<feature type="domain" description="GST N-terminal" evidence="5">
    <location>
        <begin position="1"/>
        <end position="78"/>
    </location>
</feature>
<dbReference type="GO" id="GO:0004364">
    <property type="term" value="F:glutathione transferase activity"/>
    <property type="evidence" value="ECO:0007669"/>
    <property type="project" value="UniProtKB-EC"/>
</dbReference>
<keyword evidence="2" id="KW-0808">Transferase</keyword>
<dbReference type="Gene3D" id="3.40.30.10">
    <property type="entry name" value="Glutaredoxin"/>
    <property type="match status" value="1"/>
</dbReference>